<dbReference type="Gene3D" id="3.40.190.10">
    <property type="entry name" value="Periplasmic binding protein-like II"/>
    <property type="match status" value="2"/>
</dbReference>
<dbReference type="PANTHER" id="PTHR30346:SF17">
    <property type="entry name" value="LYSR FAMILY TRANSCRIPTIONAL REGULATOR"/>
    <property type="match status" value="1"/>
</dbReference>
<dbReference type="SUPFAM" id="SSF46785">
    <property type="entry name" value="Winged helix' DNA-binding domain"/>
    <property type="match status" value="1"/>
</dbReference>
<dbReference type="GO" id="GO:0032993">
    <property type="term" value="C:protein-DNA complex"/>
    <property type="evidence" value="ECO:0007669"/>
    <property type="project" value="TreeGrafter"/>
</dbReference>
<feature type="domain" description="HTH lysR-type" evidence="5">
    <location>
        <begin position="1"/>
        <end position="58"/>
    </location>
</feature>
<dbReference type="InterPro" id="IPR036388">
    <property type="entry name" value="WH-like_DNA-bd_sf"/>
</dbReference>
<dbReference type="Proteomes" id="UP000277294">
    <property type="component" value="Unassembled WGS sequence"/>
</dbReference>
<gene>
    <name evidence="6" type="primary">benM_5</name>
    <name evidence="6" type="ORF">PIGHUM_02740</name>
</gene>
<evidence type="ECO:0000256" key="2">
    <source>
        <dbReference type="ARBA" id="ARBA00023015"/>
    </source>
</evidence>
<dbReference type="Pfam" id="PF00126">
    <property type="entry name" value="HTH_1"/>
    <property type="match status" value="1"/>
</dbReference>
<dbReference type="GO" id="GO:0003677">
    <property type="term" value="F:DNA binding"/>
    <property type="evidence" value="ECO:0007669"/>
    <property type="project" value="UniProtKB-KW"/>
</dbReference>
<dbReference type="PROSITE" id="PS50931">
    <property type="entry name" value="HTH_LYSR"/>
    <property type="match status" value="1"/>
</dbReference>
<dbReference type="PANTHER" id="PTHR30346">
    <property type="entry name" value="TRANSCRIPTIONAL DUAL REGULATOR HCAR-RELATED"/>
    <property type="match status" value="1"/>
</dbReference>
<keyword evidence="4" id="KW-0804">Transcription</keyword>
<dbReference type="SUPFAM" id="SSF53850">
    <property type="entry name" value="Periplasmic binding protein-like II"/>
    <property type="match status" value="1"/>
</dbReference>
<name>A0A3P4B2Y5_9BURK</name>
<keyword evidence="7" id="KW-1185">Reference proteome</keyword>
<organism evidence="6 7">
    <name type="scientific">Pigmentiphaga humi</name>
    <dbReference type="NCBI Taxonomy" id="2478468"/>
    <lineage>
        <taxon>Bacteria</taxon>
        <taxon>Pseudomonadati</taxon>
        <taxon>Pseudomonadota</taxon>
        <taxon>Betaproteobacteria</taxon>
        <taxon>Burkholderiales</taxon>
        <taxon>Alcaligenaceae</taxon>
        <taxon>Pigmentiphaga</taxon>
    </lineage>
</organism>
<dbReference type="EMBL" id="UWPJ01000022">
    <property type="protein sequence ID" value="VCU70664.1"/>
    <property type="molecule type" value="Genomic_DNA"/>
</dbReference>
<evidence type="ECO:0000313" key="7">
    <source>
        <dbReference type="Proteomes" id="UP000277294"/>
    </source>
</evidence>
<dbReference type="InterPro" id="IPR036390">
    <property type="entry name" value="WH_DNA-bd_sf"/>
</dbReference>
<comment type="similarity">
    <text evidence="1">Belongs to the LysR transcriptional regulatory family.</text>
</comment>
<evidence type="ECO:0000256" key="1">
    <source>
        <dbReference type="ARBA" id="ARBA00009437"/>
    </source>
</evidence>
<dbReference type="AlphaFoldDB" id="A0A3P4B2Y5"/>
<accession>A0A3P4B2Y5</accession>
<sequence length="293" mass="31659">MEAKTLRQLVAIDRAGSISAAALGLGLAQPALSLALSQAEKMLGMRLFKRSRRGVAATDAGRLWLDEAVQVLAQVEGLASLGQRLAAGQSGRVVAGFISSALYEVLPRTLAAFRARYPNVSVDLREINSTEQLAALREGQIDVGFTRSPISSTRLVRAMLVSSEPLLAVVPEDFARGEDEVTLEAISRRGLILAPETEGAVRARTLYALRREGIEPLIVQEAHRGLTMLSCVAAGLGVALMPSSARRVAFQGVRYCRVTPATLPTLDISVIWRPQSKPMMADRFVECVPRMVR</sequence>
<dbReference type="InterPro" id="IPR000847">
    <property type="entry name" value="LysR_HTH_N"/>
</dbReference>
<dbReference type="CDD" id="cd08414">
    <property type="entry name" value="PBP2_LTTR_aromatics_like"/>
    <property type="match status" value="1"/>
</dbReference>
<evidence type="ECO:0000259" key="5">
    <source>
        <dbReference type="PROSITE" id="PS50931"/>
    </source>
</evidence>
<dbReference type="InterPro" id="IPR005119">
    <property type="entry name" value="LysR_subst-bd"/>
</dbReference>
<evidence type="ECO:0000313" key="6">
    <source>
        <dbReference type="EMBL" id="VCU70664.1"/>
    </source>
</evidence>
<proteinExistence type="inferred from homology"/>
<reference evidence="6 7" key="1">
    <citation type="submission" date="2018-10" db="EMBL/GenBank/DDBJ databases">
        <authorList>
            <person name="Criscuolo A."/>
        </authorList>
    </citation>
    <scope>NUCLEOTIDE SEQUENCE [LARGE SCALE GENOMIC DNA]</scope>
    <source>
        <strain evidence="6">DnA1</strain>
    </source>
</reference>
<evidence type="ECO:0000256" key="4">
    <source>
        <dbReference type="ARBA" id="ARBA00023163"/>
    </source>
</evidence>
<dbReference type="OrthoDB" id="9157176at2"/>
<keyword evidence="3" id="KW-0238">DNA-binding</keyword>
<protein>
    <submittedName>
        <fullName evidence="6">HTH-type transcriptional regulator BenM</fullName>
    </submittedName>
</protein>
<evidence type="ECO:0000256" key="3">
    <source>
        <dbReference type="ARBA" id="ARBA00023125"/>
    </source>
</evidence>
<dbReference type="GO" id="GO:0003700">
    <property type="term" value="F:DNA-binding transcription factor activity"/>
    <property type="evidence" value="ECO:0007669"/>
    <property type="project" value="InterPro"/>
</dbReference>
<keyword evidence="2" id="KW-0805">Transcription regulation</keyword>
<dbReference type="Pfam" id="PF03466">
    <property type="entry name" value="LysR_substrate"/>
    <property type="match status" value="1"/>
</dbReference>
<dbReference type="Gene3D" id="1.10.10.10">
    <property type="entry name" value="Winged helix-like DNA-binding domain superfamily/Winged helix DNA-binding domain"/>
    <property type="match status" value="1"/>
</dbReference>
<dbReference type="RefSeq" id="WP_124080131.1">
    <property type="nucleotide sequence ID" value="NZ_UWPJ01000022.1"/>
</dbReference>